<dbReference type="AlphaFoldDB" id="A0AAV0PU16"/>
<dbReference type="EMBL" id="CAMGYJ010000009">
    <property type="protein sequence ID" value="CAI0474673.1"/>
    <property type="molecule type" value="Genomic_DNA"/>
</dbReference>
<evidence type="ECO:0000313" key="4">
    <source>
        <dbReference type="Proteomes" id="UP001154282"/>
    </source>
</evidence>
<evidence type="ECO:0000256" key="1">
    <source>
        <dbReference type="SAM" id="MobiDB-lite"/>
    </source>
</evidence>
<name>A0AAV0PU16_9ROSI</name>
<gene>
    <name evidence="3" type="ORF">LITE_LOCUS40139</name>
</gene>
<reference evidence="3" key="1">
    <citation type="submission" date="2022-08" db="EMBL/GenBank/DDBJ databases">
        <authorList>
            <person name="Gutierrez-Valencia J."/>
        </authorList>
    </citation>
    <scope>NUCLEOTIDE SEQUENCE</scope>
</reference>
<dbReference type="Proteomes" id="UP001154282">
    <property type="component" value="Unassembled WGS sequence"/>
</dbReference>
<evidence type="ECO:0000259" key="2">
    <source>
        <dbReference type="SMART" id="SM00743"/>
    </source>
</evidence>
<comment type="caution">
    <text evidence="3">The sequence shown here is derived from an EMBL/GenBank/DDBJ whole genome shotgun (WGS) entry which is preliminary data.</text>
</comment>
<organism evidence="3 4">
    <name type="scientific">Linum tenue</name>
    <dbReference type="NCBI Taxonomy" id="586396"/>
    <lineage>
        <taxon>Eukaryota</taxon>
        <taxon>Viridiplantae</taxon>
        <taxon>Streptophyta</taxon>
        <taxon>Embryophyta</taxon>
        <taxon>Tracheophyta</taxon>
        <taxon>Spermatophyta</taxon>
        <taxon>Magnoliopsida</taxon>
        <taxon>eudicotyledons</taxon>
        <taxon>Gunneridae</taxon>
        <taxon>Pentapetalae</taxon>
        <taxon>rosids</taxon>
        <taxon>fabids</taxon>
        <taxon>Malpighiales</taxon>
        <taxon>Linaceae</taxon>
        <taxon>Linum</taxon>
    </lineage>
</organism>
<dbReference type="CDD" id="cd20379">
    <property type="entry name" value="Tudor_dTUD-like"/>
    <property type="match status" value="1"/>
</dbReference>
<feature type="compositionally biased region" description="Low complexity" evidence="1">
    <location>
        <begin position="210"/>
        <end position="225"/>
    </location>
</feature>
<dbReference type="InterPro" id="IPR008395">
    <property type="entry name" value="Agenet-like_dom"/>
</dbReference>
<feature type="compositionally biased region" description="Polar residues" evidence="1">
    <location>
        <begin position="239"/>
        <end position="267"/>
    </location>
</feature>
<dbReference type="Pfam" id="PF05641">
    <property type="entry name" value="Agenet"/>
    <property type="match status" value="1"/>
</dbReference>
<feature type="domain" description="Agenet" evidence="2">
    <location>
        <begin position="105"/>
        <end position="165"/>
    </location>
</feature>
<evidence type="ECO:0000313" key="3">
    <source>
        <dbReference type="EMBL" id="CAI0474673.1"/>
    </source>
</evidence>
<dbReference type="SMART" id="SM00743">
    <property type="entry name" value="Agenet"/>
    <property type="match status" value="1"/>
</dbReference>
<dbReference type="PANTHER" id="PTHR36805">
    <property type="entry name" value="AGENET DOMAIN-CONTAINING PROTEIN"/>
    <property type="match status" value="1"/>
</dbReference>
<protein>
    <recommendedName>
        <fullName evidence="2">Agenet domain-containing protein</fullName>
    </recommendedName>
</protein>
<sequence>MDLERNALPFKVGQLVEVKSFLHGYRGAWFRCKIMNIRSTKAGIAYSLEYIDFPDEKIRLTKLYQKATKLGEKHLMVRPWFPPVYRESNLPDVDTIVDVAVVANELWKVGDLVDWWYADCYWTGRLTKVLENEKFQIKLLPPPKGEGNSYDVSGKDLRPALNWSPLDGWTIPEGSGNCQHCARLIKSLNPGKASGRLQEARDNIQTTDDSGPSASFVSASSLPPLGRSEQQPEGPLGSGVSQKVQNTGKNSDTDVANSDASKTSSLDSVPIPRVRDASTLEAGLTQGNGHPDYGAFKSISKKLKTDGSFSLNSMCPDKAEVAAFDLEELVNQIKWIKRILEVGMPLSDPVRPSWKFLEHEAPSIPK</sequence>
<dbReference type="InterPro" id="IPR014002">
    <property type="entry name" value="Agenet_dom_plant"/>
</dbReference>
<accession>A0AAV0PU16</accession>
<dbReference type="PANTHER" id="PTHR36805:SF7">
    <property type="entry name" value="AGENET DOMAIN-CONTAINING PROTEIN"/>
    <property type="match status" value="1"/>
</dbReference>
<keyword evidence="4" id="KW-1185">Reference proteome</keyword>
<proteinExistence type="predicted"/>
<feature type="region of interest" description="Disordered" evidence="1">
    <location>
        <begin position="204"/>
        <end position="273"/>
    </location>
</feature>